<sequence length="116" mass="12787">MTLAIYTKTEIDTNYLITYIQLYFVITAEVKIRLGSFIVCNLVNDVLNVAESAIPCPTSSAELAAAVALLNQKYAKHGPELLQQLWMLASPEPINLIRSAASSVNILLHNDTPRDL</sequence>
<dbReference type="AlphaFoldDB" id="A0A9W8IY04"/>
<proteinExistence type="predicted"/>
<protein>
    <submittedName>
        <fullName evidence="1">Uncharacterized protein</fullName>
    </submittedName>
</protein>
<keyword evidence="2" id="KW-1185">Reference proteome</keyword>
<organism evidence="1 2">
    <name type="scientific">Candolleomyces eurysporus</name>
    <dbReference type="NCBI Taxonomy" id="2828524"/>
    <lineage>
        <taxon>Eukaryota</taxon>
        <taxon>Fungi</taxon>
        <taxon>Dikarya</taxon>
        <taxon>Basidiomycota</taxon>
        <taxon>Agaricomycotina</taxon>
        <taxon>Agaricomycetes</taxon>
        <taxon>Agaricomycetidae</taxon>
        <taxon>Agaricales</taxon>
        <taxon>Agaricineae</taxon>
        <taxon>Psathyrellaceae</taxon>
        <taxon>Candolleomyces</taxon>
    </lineage>
</organism>
<evidence type="ECO:0000313" key="2">
    <source>
        <dbReference type="Proteomes" id="UP001140091"/>
    </source>
</evidence>
<comment type="caution">
    <text evidence="1">The sequence shown here is derived from an EMBL/GenBank/DDBJ whole genome shotgun (WGS) entry which is preliminary data.</text>
</comment>
<reference evidence="1" key="1">
    <citation type="submission" date="2022-06" db="EMBL/GenBank/DDBJ databases">
        <title>Genome Sequence of Candolleomyces eurysporus.</title>
        <authorList>
            <person name="Buettner E."/>
        </authorList>
    </citation>
    <scope>NUCLEOTIDE SEQUENCE</scope>
    <source>
        <strain evidence="1">VTCC 930004</strain>
    </source>
</reference>
<dbReference type="Proteomes" id="UP001140091">
    <property type="component" value="Unassembled WGS sequence"/>
</dbReference>
<gene>
    <name evidence="1" type="ORF">H1R20_g16391</name>
</gene>
<name>A0A9W8IY04_9AGAR</name>
<dbReference type="EMBL" id="JANBPK010001796">
    <property type="protein sequence ID" value="KAJ2920703.1"/>
    <property type="molecule type" value="Genomic_DNA"/>
</dbReference>
<evidence type="ECO:0000313" key="1">
    <source>
        <dbReference type="EMBL" id="KAJ2920703.1"/>
    </source>
</evidence>
<accession>A0A9W8IY04</accession>
<feature type="non-terminal residue" evidence="1">
    <location>
        <position position="116"/>
    </location>
</feature>